<feature type="compositionally biased region" description="Polar residues" evidence="1">
    <location>
        <begin position="12"/>
        <end position="22"/>
    </location>
</feature>
<feature type="compositionally biased region" description="Basic and acidic residues" evidence="1">
    <location>
        <begin position="62"/>
        <end position="78"/>
    </location>
</feature>
<sequence length="136" mass="14921">MHVELLRLLQVMNPNGSDSPSRQHPPAPSPIDTNVHAMNIVTNSDPCEVFEVAGSTSGASAMHERANRSSDAGSERLDRLSQTYTSDCSHRLCFHSPTTSSLLSFSNSYDTRMQGVVCIILHELPEDFIVVEKSYG</sequence>
<dbReference type="OrthoDB" id="125937at2759"/>
<gene>
    <name evidence="2" type="ORF">Plil01_000348500</name>
</gene>
<comment type="caution">
    <text evidence="2">The sequence shown here is derived from an EMBL/GenBank/DDBJ whole genome shotgun (WGS) entry which is preliminary data.</text>
</comment>
<organism evidence="2 3">
    <name type="scientific">Phytophthora lilii</name>
    <dbReference type="NCBI Taxonomy" id="2077276"/>
    <lineage>
        <taxon>Eukaryota</taxon>
        <taxon>Sar</taxon>
        <taxon>Stramenopiles</taxon>
        <taxon>Oomycota</taxon>
        <taxon>Peronosporomycetes</taxon>
        <taxon>Peronosporales</taxon>
        <taxon>Peronosporaceae</taxon>
        <taxon>Phytophthora</taxon>
    </lineage>
</organism>
<name>A0A9W6TGU7_9STRA</name>
<evidence type="ECO:0000313" key="3">
    <source>
        <dbReference type="Proteomes" id="UP001165083"/>
    </source>
</evidence>
<protein>
    <submittedName>
        <fullName evidence="2">Unnamed protein product</fullName>
    </submittedName>
</protein>
<proteinExistence type="predicted"/>
<dbReference type="AlphaFoldDB" id="A0A9W6TGU7"/>
<evidence type="ECO:0000313" key="2">
    <source>
        <dbReference type="EMBL" id="GMF12947.1"/>
    </source>
</evidence>
<dbReference type="Proteomes" id="UP001165083">
    <property type="component" value="Unassembled WGS sequence"/>
</dbReference>
<dbReference type="EMBL" id="BSXW01000135">
    <property type="protein sequence ID" value="GMF12947.1"/>
    <property type="molecule type" value="Genomic_DNA"/>
</dbReference>
<feature type="region of interest" description="Disordered" evidence="1">
    <location>
        <begin position="56"/>
        <end position="78"/>
    </location>
</feature>
<reference evidence="2" key="1">
    <citation type="submission" date="2023-04" db="EMBL/GenBank/DDBJ databases">
        <title>Phytophthora lilii NBRC 32176.</title>
        <authorList>
            <person name="Ichikawa N."/>
            <person name="Sato H."/>
            <person name="Tonouchi N."/>
        </authorList>
    </citation>
    <scope>NUCLEOTIDE SEQUENCE</scope>
    <source>
        <strain evidence="2">NBRC 32176</strain>
    </source>
</reference>
<keyword evidence="3" id="KW-1185">Reference proteome</keyword>
<evidence type="ECO:0000256" key="1">
    <source>
        <dbReference type="SAM" id="MobiDB-lite"/>
    </source>
</evidence>
<feature type="region of interest" description="Disordered" evidence="1">
    <location>
        <begin position="12"/>
        <end position="34"/>
    </location>
</feature>
<accession>A0A9W6TGU7</accession>